<dbReference type="Pfam" id="PF25607">
    <property type="entry name" value="DUF7939"/>
    <property type="match status" value="1"/>
</dbReference>
<dbReference type="RefSeq" id="WP_232593175.1">
    <property type="nucleotide sequence ID" value="NZ_BSPD01000056.1"/>
</dbReference>
<sequence>MKRFSFPLITSIRFINITALLCFLLVNPAYADELSAEVDRRTLSIEETLNLTVRFKGNANYGDPDFSDLDIAFDVLNQSRSNQFRSFNGRGESWTEWNLIIAPKETGKLLIPSFQLGQHFSDAIEITVNKGQANAGNTAKDVFIEVLLDTQEAYVQEQILVNVRFHTSVAVGSISSDDLNIPNAKVEQLSEQRYRNTIDGREYAIVEWVYGIYPQQSGQLEIPPLTWEIMLGRRSTSLFDPFNNRRNAIRRLRTERKSLTVLPKPASYPANTNWLPAKSITLEEQWPGGANFVQGEPITRTIVFTADGLSGSQLPELPIQYPNTINHYPEPEKADEQKSRLGMVTTVSQNHALVATQPGDYTLPPLTVTWWNTQTDQLETTTLPAKKITVLAAPNTSGTNAANLPQAATDNDSNNASLPSEITPPEAVESVGSSSTSTGIVLLLIASNVITILIALFFAYLWFKQPRLVVNQETLSQHPDTTNERKCFKALEQHCKAGDAKAVREALITWANAKWPSESHRILEDVAGKLNASAWEILKLLDATLYQSEPSSTPAVDYSALLDAIKQARNHKAQNTNTHSLQALNAA</sequence>
<feature type="compositionally biased region" description="Polar residues" evidence="1">
    <location>
        <begin position="396"/>
        <end position="420"/>
    </location>
</feature>
<evidence type="ECO:0000256" key="1">
    <source>
        <dbReference type="SAM" id="MobiDB-lite"/>
    </source>
</evidence>
<dbReference type="Pfam" id="PF13584">
    <property type="entry name" value="BatD"/>
    <property type="match status" value="1"/>
</dbReference>
<keyword evidence="3" id="KW-0732">Signal</keyword>
<dbReference type="Proteomes" id="UP001156870">
    <property type="component" value="Unassembled WGS sequence"/>
</dbReference>
<evidence type="ECO:0000313" key="6">
    <source>
        <dbReference type="Proteomes" id="UP001156870"/>
    </source>
</evidence>
<feature type="signal peptide" evidence="3">
    <location>
        <begin position="1"/>
        <end position="31"/>
    </location>
</feature>
<name>A0AA37T668_9GAMM</name>
<dbReference type="InterPro" id="IPR057699">
    <property type="entry name" value="DUF7939"/>
</dbReference>
<gene>
    <name evidence="5" type="ORF">GCM10007877_22670</name>
</gene>
<keyword evidence="2" id="KW-0472">Membrane</keyword>
<dbReference type="AlphaFoldDB" id="A0AA37T668"/>
<proteinExistence type="predicted"/>
<evidence type="ECO:0000256" key="2">
    <source>
        <dbReference type="SAM" id="Phobius"/>
    </source>
</evidence>
<dbReference type="PANTHER" id="PTHR40940">
    <property type="entry name" value="PROTEIN BATD-RELATED"/>
    <property type="match status" value="1"/>
</dbReference>
<evidence type="ECO:0000256" key="3">
    <source>
        <dbReference type="SAM" id="SignalP"/>
    </source>
</evidence>
<accession>A0AA37T668</accession>
<feature type="transmembrane region" description="Helical" evidence="2">
    <location>
        <begin position="440"/>
        <end position="463"/>
    </location>
</feature>
<reference evidence="5 6" key="1">
    <citation type="journal article" date="2014" name="Int. J. Syst. Evol. Microbiol.">
        <title>Complete genome sequence of Corynebacterium casei LMG S-19264T (=DSM 44701T), isolated from a smear-ripened cheese.</title>
        <authorList>
            <consortium name="US DOE Joint Genome Institute (JGI-PGF)"/>
            <person name="Walter F."/>
            <person name="Albersmeier A."/>
            <person name="Kalinowski J."/>
            <person name="Ruckert C."/>
        </authorList>
    </citation>
    <scope>NUCLEOTIDE SEQUENCE [LARGE SCALE GENOMIC DNA]</scope>
    <source>
        <strain evidence="5 6">NBRC 110095</strain>
    </source>
</reference>
<evidence type="ECO:0000259" key="4">
    <source>
        <dbReference type="Pfam" id="PF25607"/>
    </source>
</evidence>
<evidence type="ECO:0000313" key="5">
    <source>
        <dbReference type="EMBL" id="GLS26551.1"/>
    </source>
</evidence>
<keyword evidence="2" id="KW-1133">Transmembrane helix</keyword>
<protein>
    <recommendedName>
        <fullName evidence="4">DUF7939 domain-containing protein</fullName>
    </recommendedName>
</protein>
<keyword evidence="6" id="KW-1185">Reference proteome</keyword>
<feature type="domain" description="DUF7939" evidence="4">
    <location>
        <begin position="484"/>
        <end position="571"/>
    </location>
</feature>
<dbReference type="EMBL" id="BSPD01000056">
    <property type="protein sequence ID" value="GLS26551.1"/>
    <property type="molecule type" value="Genomic_DNA"/>
</dbReference>
<feature type="chain" id="PRO_5041325528" description="DUF7939 domain-containing protein" evidence="3">
    <location>
        <begin position="32"/>
        <end position="587"/>
    </location>
</feature>
<keyword evidence="2" id="KW-0812">Transmembrane</keyword>
<feature type="region of interest" description="Disordered" evidence="1">
    <location>
        <begin position="396"/>
        <end position="430"/>
    </location>
</feature>
<dbReference type="PANTHER" id="PTHR40940:SF1">
    <property type="entry name" value="PROTEIN BATD"/>
    <property type="match status" value="1"/>
</dbReference>
<dbReference type="InterPro" id="IPR025738">
    <property type="entry name" value="BatD"/>
</dbReference>
<organism evidence="5 6">
    <name type="scientific">Marinibactrum halimedae</name>
    <dbReference type="NCBI Taxonomy" id="1444977"/>
    <lineage>
        <taxon>Bacteria</taxon>
        <taxon>Pseudomonadati</taxon>
        <taxon>Pseudomonadota</taxon>
        <taxon>Gammaproteobacteria</taxon>
        <taxon>Cellvibrionales</taxon>
        <taxon>Cellvibrionaceae</taxon>
        <taxon>Marinibactrum</taxon>
    </lineage>
</organism>
<comment type="caution">
    <text evidence="5">The sequence shown here is derived from an EMBL/GenBank/DDBJ whole genome shotgun (WGS) entry which is preliminary data.</text>
</comment>